<organism evidence="2 3">
    <name type="scientific">Amborella trichopoda</name>
    <dbReference type="NCBI Taxonomy" id="13333"/>
    <lineage>
        <taxon>Eukaryota</taxon>
        <taxon>Viridiplantae</taxon>
        <taxon>Streptophyta</taxon>
        <taxon>Embryophyta</taxon>
        <taxon>Tracheophyta</taxon>
        <taxon>Spermatophyta</taxon>
        <taxon>Magnoliopsida</taxon>
        <taxon>Amborellales</taxon>
        <taxon>Amborellaceae</taxon>
        <taxon>Amborella</taxon>
    </lineage>
</organism>
<protein>
    <submittedName>
        <fullName evidence="2">Uncharacterized protein</fullName>
    </submittedName>
</protein>
<feature type="compositionally biased region" description="Basic and acidic residues" evidence="1">
    <location>
        <begin position="17"/>
        <end position="30"/>
    </location>
</feature>
<dbReference type="Proteomes" id="UP000017836">
    <property type="component" value="Unassembled WGS sequence"/>
</dbReference>
<evidence type="ECO:0000313" key="2">
    <source>
        <dbReference type="EMBL" id="ERN02656.1"/>
    </source>
</evidence>
<dbReference type="HOGENOM" id="CLU_2708156_0_0_1"/>
<sequence length="73" mass="8063">MAASRNQQNVRSPVIDPIHEGLFGEHRQSEVKTTSSSSELGTDSSKIVGKQRSQRRHESDGDSSIQNGRSRRA</sequence>
<reference evidence="3" key="1">
    <citation type="journal article" date="2013" name="Science">
        <title>The Amborella genome and the evolution of flowering plants.</title>
        <authorList>
            <consortium name="Amborella Genome Project"/>
        </authorList>
    </citation>
    <scope>NUCLEOTIDE SEQUENCE [LARGE SCALE GENOMIC DNA]</scope>
</reference>
<dbReference type="Gramene" id="ERN02656">
    <property type="protein sequence ID" value="ERN02656"/>
    <property type="gene ID" value="AMTR_s00085p00064620"/>
</dbReference>
<name>W1P503_AMBTC</name>
<feature type="compositionally biased region" description="Polar residues" evidence="1">
    <location>
        <begin position="1"/>
        <end position="11"/>
    </location>
</feature>
<proteinExistence type="predicted"/>
<feature type="compositionally biased region" description="Polar residues" evidence="1">
    <location>
        <begin position="62"/>
        <end position="73"/>
    </location>
</feature>
<gene>
    <name evidence="2" type="ORF">AMTR_s00085p00064620</name>
</gene>
<evidence type="ECO:0000313" key="3">
    <source>
        <dbReference type="Proteomes" id="UP000017836"/>
    </source>
</evidence>
<feature type="region of interest" description="Disordered" evidence="1">
    <location>
        <begin position="1"/>
        <end position="73"/>
    </location>
</feature>
<feature type="compositionally biased region" description="Low complexity" evidence="1">
    <location>
        <begin position="33"/>
        <end position="45"/>
    </location>
</feature>
<evidence type="ECO:0000256" key="1">
    <source>
        <dbReference type="SAM" id="MobiDB-lite"/>
    </source>
</evidence>
<dbReference type="AlphaFoldDB" id="W1P503"/>
<accession>W1P503</accession>
<dbReference type="EMBL" id="KI394487">
    <property type="protein sequence ID" value="ERN02656.1"/>
    <property type="molecule type" value="Genomic_DNA"/>
</dbReference>
<keyword evidence="3" id="KW-1185">Reference proteome</keyword>